<gene>
    <name evidence="7" type="ORF">C5O23_01450</name>
</gene>
<name>A0A2V1ISW6_9BACT</name>
<dbReference type="InterPro" id="IPR016181">
    <property type="entry name" value="Acyl_CoA_acyltransferase"/>
</dbReference>
<keyword evidence="1" id="KW-0678">Repressor</keyword>
<reference evidence="8" key="1">
    <citation type="submission" date="2018-02" db="EMBL/GenBank/DDBJ databases">
        <authorList>
            <person name="Clavel T."/>
            <person name="Strowig T."/>
        </authorList>
    </citation>
    <scope>NUCLEOTIDE SEQUENCE [LARGE SCALE GENOMIC DNA]</scope>
    <source>
        <strain evidence="8">DSM 103720</strain>
    </source>
</reference>
<evidence type="ECO:0000313" key="7">
    <source>
        <dbReference type="EMBL" id="PWB04251.1"/>
    </source>
</evidence>
<evidence type="ECO:0000256" key="1">
    <source>
        <dbReference type="ARBA" id="ARBA00022491"/>
    </source>
</evidence>
<keyword evidence="4" id="KW-0012">Acyltransferase</keyword>
<evidence type="ECO:0000259" key="6">
    <source>
        <dbReference type="Pfam" id="PF13508"/>
    </source>
</evidence>
<dbReference type="Pfam" id="PF13508">
    <property type="entry name" value="Acetyltransf_7"/>
    <property type="match status" value="1"/>
</dbReference>
<accession>A0A2V1ISW6</accession>
<organism evidence="7 8">
    <name type="scientific">Duncaniella muris</name>
    <dbReference type="NCBI Taxonomy" id="2094150"/>
    <lineage>
        <taxon>Bacteria</taxon>
        <taxon>Pseudomonadati</taxon>
        <taxon>Bacteroidota</taxon>
        <taxon>Bacteroidia</taxon>
        <taxon>Bacteroidales</taxon>
        <taxon>Muribaculaceae</taxon>
        <taxon>Duncaniella</taxon>
    </lineage>
</organism>
<evidence type="ECO:0000313" key="8">
    <source>
        <dbReference type="Proteomes" id="UP000244905"/>
    </source>
</evidence>
<evidence type="ECO:0000256" key="3">
    <source>
        <dbReference type="ARBA" id="ARBA00022679"/>
    </source>
</evidence>
<keyword evidence="8" id="KW-1185">Reference proteome</keyword>
<evidence type="ECO:0000256" key="5">
    <source>
        <dbReference type="ARBA" id="ARBA00049880"/>
    </source>
</evidence>
<comment type="caution">
    <text evidence="7">The sequence shown here is derived from an EMBL/GenBank/DDBJ whole genome shotgun (WGS) entry which is preliminary data.</text>
</comment>
<dbReference type="PANTHER" id="PTHR36449:SF1">
    <property type="entry name" value="ACETYLTRANSFERASE"/>
    <property type="match status" value="1"/>
</dbReference>
<proteinExistence type="predicted"/>
<dbReference type="EMBL" id="PUEC01000002">
    <property type="protein sequence ID" value="PWB04251.1"/>
    <property type="molecule type" value="Genomic_DNA"/>
</dbReference>
<dbReference type="GO" id="GO:0016747">
    <property type="term" value="F:acyltransferase activity, transferring groups other than amino-acyl groups"/>
    <property type="evidence" value="ECO:0007669"/>
    <property type="project" value="InterPro"/>
</dbReference>
<dbReference type="GeneID" id="82525014"/>
<sequence length="183" mass="21764">MNFEEFYRDYGIRKLDLKEYITAFSCGDDDLDDFILNDAPLYREALLAVTYIIERNSDKKVVGYFSLANDRITIKDFPSNNEFNKFRRHRFVNEKRLTNYPSVKLCRFALSNDIRGKHIGSILLDFMKRYFVSDNKTGCRFMTVDAYRTAEEFYLKNGFLYLNSTDSEKPTRLMFYDLINLED</sequence>
<evidence type="ECO:0000256" key="4">
    <source>
        <dbReference type="ARBA" id="ARBA00023315"/>
    </source>
</evidence>
<protein>
    <submittedName>
        <fullName evidence="7">GNAT family N-acetyltransferase</fullName>
    </submittedName>
</protein>
<dbReference type="Proteomes" id="UP000244905">
    <property type="component" value="Unassembled WGS sequence"/>
</dbReference>
<feature type="domain" description="N-acetyltransferase" evidence="6">
    <location>
        <begin position="102"/>
        <end position="159"/>
    </location>
</feature>
<keyword evidence="2" id="KW-1277">Toxin-antitoxin system</keyword>
<dbReference type="PANTHER" id="PTHR36449">
    <property type="entry name" value="ACETYLTRANSFERASE-RELATED"/>
    <property type="match status" value="1"/>
</dbReference>
<keyword evidence="3 7" id="KW-0808">Transferase</keyword>
<comment type="catalytic activity">
    <reaction evidence="5">
        <text>glycyl-tRNA(Gly) + acetyl-CoA = N-acetylglycyl-tRNA(Gly) + CoA + H(+)</text>
        <dbReference type="Rhea" id="RHEA:81867"/>
        <dbReference type="Rhea" id="RHEA-COMP:9683"/>
        <dbReference type="Rhea" id="RHEA-COMP:19766"/>
        <dbReference type="ChEBI" id="CHEBI:15378"/>
        <dbReference type="ChEBI" id="CHEBI:57287"/>
        <dbReference type="ChEBI" id="CHEBI:57288"/>
        <dbReference type="ChEBI" id="CHEBI:78522"/>
        <dbReference type="ChEBI" id="CHEBI:232036"/>
    </reaction>
</comment>
<dbReference type="SUPFAM" id="SSF55729">
    <property type="entry name" value="Acyl-CoA N-acyltransferases (Nat)"/>
    <property type="match status" value="1"/>
</dbReference>
<dbReference type="InterPro" id="IPR000182">
    <property type="entry name" value="GNAT_dom"/>
</dbReference>
<dbReference type="RefSeq" id="WP_107031175.1">
    <property type="nucleotide sequence ID" value="NZ_CAOLYA010000013.1"/>
</dbReference>
<dbReference type="AlphaFoldDB" id="A0A2V1ISW6"/>
<evidence type="ECO:0000256" key="2">
    <source>
        <dbReference type="ARBA" id="ARBA00022649"/>
    </source>
</evidence>
<dbReference type="Gene3D" id="3.40.630.30">
    <property type="match status" value="1"/>
</dbReference>